<dbReference type="Pfam" id="PF13920">
    <property type="entry name" value="zf-C3HC4_3"/>
    <property type="match status" value="1"/>
</dbReference>
<dbReference type="Proteomes" id="UP001201812">
    <property type="component" value="Unassembled WGS sequence"/>
</dbReference>
<gene>
    <name evidence="1" type="ORF">DdX_07671</name>
</gene>
<dbReference type="Gene3D" id="3.30.40.10">
    <property type="entry name" value="Zinc/RING finger domain, C3HC4 (zinc finger)"/>
    <property type="match status" value="1"/>
</dbReference>
<evidence type="ECO:0000313" key="2">
    <source>
        <dbReference type="Proteomes" id="UP001201812"/>
    </source>
</evidence>
<reference evidence="1" key="1">
    <citation type="submission" date="2022-01" db="EMBL/GenBank/DDBJ databases">
        <title>Genome Sequence Resource for Two Populations of Ditylenchus destructor, the Migratory Endoparasitic Phytonematode.</title>
        <authorList>
            <person name="Zhang H."/>
            <person name="Lin R."/>
            <person name="Xie B."/>
        </authorList>
    </citation>
    <scope>NUCLEOTIDE SEQUENCE</scope>
    <source>
        <strain evidence="1">BazhouSP</strain>
    </source>
</reference>
<sequence length="120" mass="13140">MAEMVCSQNAFLVQKLTELGNSVPSTGSHSTCECSRLRAEVENKSAHLKQAYGAMNDLKKRAMGQRNVDQICLRCGGAERQVVSLPCAHVGVCKACAKLTNNCFICGRKQDSCLEISFRR</sequence>
<dbReference type="AlphaFoldDB" id="A0AAD4N314"/>
<accession>A0AAD4N314</accession>
<comment type="caution">
    <text evidence="1">The sequence shown here is derived from an EMBL/GenBank/DDBJ whole genome shotgun (WGS) entry which is preliminary data.</text>
</comment>
<name>A0AAD4N314_9BILA</name>
<organism evidence="1 2">
    <name type="scientific">Ditylenchus destructor</name>
    <dbReference type="NCBI Taxonomy" id="166010"/>
    <lineage>
        <taxon>Eukaryota</taxon>
        <taxon>Metazoa</taxon>
        <taxon>Ecdysozoa</taxon>
        <taxon>Nematoda</taxon>
        <taxon>Chromadorea</taxon>
        <taxon>Rhabditida</taxon>
        <taxon>Tylenchina</taxon>
        <taxon>Tylenchomorpha</taxon>
        <taxon>Sphaerularioidea</taxon>
        <taxon>Anguinidae</taxon>
        <taxon>Anguininae</taxon>
        <taxon>Ditylenchus</taxon>
    </lineage>
</organism>
<dbReference type="EMBL" id="JAKKPZ010000011">
    <property type="protein sequence ID" value="KAI1715364.1"/>
    <property type="molecule type" value="Genomic_DNA"/>
</dbReference>
<evidence type="ECO:0000313" key="1">
    <source>
        <dbReference type="EMBL" id="KAI1715364.1"/>
    </source>
</evidence>
<keyword evidence="2" id="KW-1185">Reference proteome</keyword>
<dbReference type="InterPro" id="IPR013083">
    <property type="entry name" value="Znf_RING/FYVE/PHD"/>
</dbReference>
<protein>
    <submittedName>
        <fullName evidence="1">Zinc finger, c3HC4 type (RING finger) domain-containing protein</fullName>
    </submittedName>
</protein>
<proteinExistence type="predicted"/>